<evidence type="ECO:0000313" key="4">
    <source>
        <dbReference type="Proteomes" id="UP000756346"/>
    </source>
</evidence>
<accession>A0A9P8XSL4</accession>
<feature type="region of interest" description="Disordered" evidence="1">
    <location>
        <begin position="549"/>
        <end position="579"/>
    </location>
</feature>
<gene>
    <name evidence="3" type="ORF">B0I36DRAFT_355816</name>
</gene>
<dbReference type="InterPro" id="IPR036852">
    <property type="entry name" value="Peptidase_S8/S53_dom_sf"/>
</dbReference>
<evidence type="ECO:0000313" key="3">
    <source>
        <dbReference type="EMBL" id="KAH7014632.1"/>
    </source>
</evidence>
<dbReference type="GO" id="GO:0004252">
    <property type="term" value="F:serine-type endopeptidase activity"/>
    <property type="evidence" value="ECO:0007669"/>
    <property type="project" value="InterPro"/>
</dbReference>
<proteinExistence type="predicted"/>
<name>A0A9P8XSL4_9PEZI</name>
<comment type="caution">
    <text evidence="3">The sequence shown here is derived from an EMBL/GenBank/DDBJ whole genome shotgun (WGS) entry which is preliminary data.</text>
</comment>
<dbReference type="GO" id="GO:0006508">
    <property type="term" value="P:proteolysis"/>
    <property type="evidence" value="ECO:0007669"/>
    <property type="project" value="InterPro"/>
</dbReference>
<evidence type="ECO:0000259" key="2">
    <source>
        <dbReference type="Pfam" id="PF00082"/>
    </source>
</evidence>
<dbReference type="Gene3D" id="3.40.50.200">
    <property type="entry name" value="Peptidase S8/S53 domain"/>
    <property type="match status" value="1"/>
</dbReference>
<dbReference type="RefSeq" id="XP_046005599.1">
    <property type="nucleotide sequence ID" value="XM_046157477.1"/>
</dbReference>
<dbReference type="Pfam" id="PF00082">
    <property type="entry name" value="Peptidase_S8"/>
    <property type="match status" value="1"/>
</dbReference>
<dbReference type="OrthoDB" id="5098484at2759"/>
<dbReference type="GeneID" id="70187023"/>
<feature type="domain" description="Peptidase S8/S53" evidence="2">
    <location>
        <begin position="368"/>
        <end position="556"/>
    </location>
</feature>
<dbReference type="Proteomes" id="UP000756346">
    <property type="component" value="Unassembled WGS sequence"/>
</dbReference>
<organism evidence="3 4">
    <name type="scientific">Microdochium trichocladiopsis</name>
    <dbReference type="NCBI Taxonomy" id="1682393"/>
    <lineage>
        <taxon>Eukaryota</taxon>
        <taxon>Fungi</taxon>
        <taxon>Dikarya</taxon>
        <taxon>Ascomycota</taxon>
        <taxon>Pezizomycotina</taxon>
        <taxon>Sordariomycetes</taxon>
        <taxon>Xylariomycetidae</taxon>
        <taxon>Xylariales</taxon>
        <taxon>Microdochiaceae</taxon>
        <taxon>Microdochium</taxon>
    </lineage>
</organism>
<dbReference type="InterPro" id="IPR000209">
    <property type="entry name" value="Peptidase_S8/S53_dom"/>
</dbReference>
<dbReference type="AlphaFoldDB" id="A0A9P8XSL4"/>
<keyword evidence="4" id="KW-1185">Reference proteome</keyword>
<dbReference type="SUPFAM" id="SSF52743">
    <property type="entry name" value="Subtilisin-like"/>
    <property type="match status" value="1"/>
</dbReference>
<protein>
    <submittedName>
        <fullName evidence="3">Peptidase S8/S53 domain-containing protein</fullName>
    </submittedName>
</protein>
<dbReference type="EMBL" id="JAGTJQ010000013">
    <property type="protein sequence ID" value="KAH7014632.1"/>
    <property type="molecule type" value="Genomic_DNA"/>
</dbReference>
<evidence type="ECO:0000256" key="1">
    <source>
        <dbReference type="SAM" id="MobiDB-lite"/>
    </source>
</evidence>
<reference evidence="3" key="1">
    <citation type="journal article" date="2021" name="Nat. Commun.">
        <title>Genetic determinants of endophytism in the Arabidopsis root mycobiome.</title>
        <authorList>
            <person name="Mesny F."/>
            <person name="Miyauchi S."/>
            <person name="Thiergart T."/>
            <person name="Pickel B."/>
            <person name="Atanasova L."/>
            <person name="Karlsson M."/>
            <person name="Huettel B."/>
            <person name="Barry K.W."/>
            <person name="Haridas S."/>
            <person name="Chen C."/>
            <person name="Bauer D."/>
            <person name="Andreopoulos W."/>
            <person name="Pangilinan J."/>
            <person name="LaButti K."/>
            <person name="Riley R."/>
            <person name="Lipzen A."/>
            <person name="Clum A."/>
            <person name="Drula E."/>
            <person name="Henrissat B."/>
            <person name="Kohler A."/>
            <person name="Grigoriev I.V."/>
            <person name="Martin F.M."/>
            <person name="Hacquard S."/>
        </authorList>
    </citation>
    <scope>NUCLEOTIDE SEQUENCE</scope>
    <source>
        <strain evidence="3">MPI-CAGE-CH-0230</strain>
    </source>
</reference>
<sequence length="684" mass="73821">MGDTSPGSNDDDVVYIGTPVYTYPSIGCTAPCTIVLAPSPLDSKTVISISLYITLLQVGTTTTTITVKVPAQTLTEVPFYNVPIPSNVGNQTVVQPYPSITLPPTSVPVTWLLDVEVLVKSWEGIIGPGPPPPGLIPWPTGWNWKGPRLPPWPKLKIGPKSKPEVIPKKPARCETKSASICMTTTSYGLEDKGTTTITITLRVIETCVTIYSCAVSDYDEATATDNTTCSLSRRTALVALVHSTTATPSPNALQPTVTSSPELVHKSLDIRRNDVIIFAKSIWDFNSDTKALADRLEKLKNGQTRVKVVRAQSTKRELTAFWYVSGLPTGLHAKLLQMKASCVDTKHPEFISIRVASPLKTQNWGLGYTDDYVHGTAVSALAVGQNLGVARRAILVPVHIGTAFERNSDPAERYLEVLVLVLDNILDTNIPKEGKAVVSMSWQIGAGSVPKDYGRVMRTVLEEIASEGVVLVAASGNGRKKGFNSDGGYPQRVIGQGHLTESSLVVGATDGAARLAGISERFSDNKLNRIIHAPGDKLKVVVAGGSHKWSSGTSYSALKEPDDPPDDPDDPPGGGGDPGPLTFYLMDVTYVTELETGWYGQATKLSNWGNCDVMDVPADKLDGAKGDWPTYPWPEKEFTGELCDKKLRYKRKDPGDYDVFDRDSGKQVSICTKAPEVDAKICGI</sequence>